<dbReference type="InterPro" id="IPR003607">
    <property type="entry name" value="HD/PDEase_dom"/>
</dbReference>
<dbReference type="EMBL" id="FWXJ01000001">
    <property type="protein sequence ID" value="SMC30803.1"/>
    <property type="molecule type" value="Genomic_DNA"/>
</dbReference>
<evidence type="ECO:0000259" key="2">
    <source>
        <dbReference type="PROSITE" id="PS51831"/>
    </source>
</evidence>
<evidence type="ECO:0000259" key="3">
    <source>
        <dbReference type="PROSITE" id="PS51832"/>
    </source>
</evidence>
<dbReference type="SMART" id="SM00471">
    <property type="entry name" value="HDc"/>
    <property type="match status" value="1"/>
</dbReference>
<dbReference type="PROSITE" id="PS51831">
    <property type="entry name" value="HD"/>
    <property type="match status" value="1"/>
</dbReference>
<evidence type="ECO:0000313" key="4">
    <source>
        <dbReference type="EMBL" id="SMC30803.1"/>
    </source>
</evidence>
<feature type="domain" description="HD" evidence="2">
    <location>
        <begin position="266"/>
        <end position="404"/>
    </location>
</feature>
<keyword evidence="1" id="KW-0812">Transmembrane</keyword>
<feature type="domain" description="HD-GYP" evidence="3">
    <location>
        <begin position="244"/>
        <end position="455"/>
    </location>
</feature>
<protein>
    <submittedName>
        <fullName evidence="4">HD domain-containing protein</fullName>
    </submittedName>
</protein>
<feature type="transmembrane region" description="Helical" evidence="1">
    <location>
        <begin position="95"/>
        <end position="115"/>
    </location>
</feature>
<proteinExistence type="predicted"/>
<feature type="transmembrane region" description="Helical" evidence="1">
    <location>
        <begin position="121"/>
        <end position="145"/>
    </location>
</feature>
<dbReference type="CDD" id="cd00077">
    <property type="entry name" value="HDc"/>
    <property type="match status" value="1"/>
</dbReference>
<dbReference type="InterPro" id="IPR037522">
    <property type="entry name" value="HD_GYP_dom"/>
</dbReference>
<feature type="transmembrane region" description="Helical" evidence="1">
    <location>
        <begin position="38"/>
        <end position="56"/>
    </location>
</feature>
<evidence type="ECO:0000313" key="5">
    <source>
        <dbReference type="Proteomes" id="UP000192708"/>
    </source>
</evidence>
<evidence type="ECO:0000256" key="1">
    <source>
        <dbReference type="SAM" id="Phobius"/>
    </source>
</evidence>
<keyword evidence="1" id="KW-1133">Transmembrane helix</keyword>
<dbReference type="OrthoDB" id="9774747at2"/>
<dbReference type="InterPro" id="IPR006674">
    <property type="entry name" value="HD_domain"/>
</dbReference>
<feature type="transmembrane region" description="Helical" evidence="1">
    <location>
        <begin position="6"/>
        <end position="26"/>
    </location>
</feature>
<dbReference type="PANTHER" id="PTHR45228">
    <property type="entry name" value="CYCLIC DI-GMP PHOSPHODIESTERASE TM_0186-RELATED"/>
    <property type="match status" value="1"/>
</dbReference>
<dbReference type="InterPro" id="IPR052020">
    <property type="entry name" value="Cyclic_di-GMP/3'3'-cGAMP_PDE"/>
</dbReference>
<dbReference type="GO" id="GO:0008081">
    <property type="term" value="F:phosphoric diester hydrolase activity"/>
    <property type="evidence" value="ECO:0007669"/>
    <property type="project" value="UniProtKB-ARBA"/>
</dbReference>
<feature type="transmembrane region" description="Helical" evidence="1">
    <location>
        <begin position="192"/>
        <end position="213"/>
    </location>
</feature>
<dbReference type="Pfam" id="PF13487">
    <property type="entry name" value="HD_5"/>
    <property type="match status" value="1"/>
</dbReference>
<dbReference type="Proteomes" id="UP000192708">
    <property type="component" value="Unassembled WGS sequence"/>
</dbReference>
<sequence length="456" mass="52231">MKILSINSLFFSYAFLHLFVGALLLAFLKKTKNKSLQFIVYSCFSHATLYFLLVSRPSIPDLIGLTLPNFLSVYTLYFFYKALNNDLLDNQDKSTFNFYIFVFAIGYATSIYLISQTPYQAFTPLIVGLYQGAGNLIIARALLRLKKKTQSFFIQNMYLISVMITMLWITRAILSFFFEIRLAVDQTLINSLFFLVILLLVFVRVICFIGLHLDNSIQYQFRLEKYNGTLLQLVEEVKKVEGFAKGIEDGMLNVLNQLSKERDNETGNHIIRTQHFVRLIANRLDELGKFEIKQSEDWLNILFKAAPLHDIGKVGIPDNILLKNGRLSPVEWEVMKSHALIGERILSSMDADGQISSQIIKTAIEIAGSHHENWDGTGYPRGLSGKDIPQSARIMALADVYDALLSTRPYKKPWSYKETVNYIISLKGTKFDPDVVDAFIDLKAEFRLIRKQFKED</sequence>
<accession>A0A1W1Y3Q8</accession>
<dbReference type="RefSeq" id="WP_084282075.1">
    <property type="nucleotide sequence ID" value="NZ_FWXJ01000001.1"/>
</dbReference>
<dbReference type="PANTHER" id="PTHR45228:SF5">
    <property type="entry name" value="CYCLIC DI-GMP PHOSPHODIESTERASE VC_1348-RELATED"/>
    <property type="match status" value="1"/>
</dbReference>
<dbReference type="AlphaFoldDB" id="A0A1W1Y3Q8"/>
<feature type="transmembrane region" description="Helical" evidence="1">
    <location>
        <begin position="157"/>
        <end position="180"/>
    </location>
</feature>
<dbReference type="SUPFAM" id="SSF109604">
    <property type="entry name" value="HD-domain/PDEase-like"/>
    <property type="match status" value="1"/>
</dbReference>
<dbReference type="Gene3D" id="1.10.3210.10">
    <property type="entry name" value="Hypothetical protein af1432"/>
    <property type="match status" value="1"/>
</dbReference>
<feature type="transmembrane region" description="Helical" evidence="1">
    <location>
        <begin position="62"/>
        <end position="83"/>
    </location>
</feature>
<reference evidence="4 5" key="1">
    <citation type="submission" date="2017-04" db="EMBL/GenBank/DDBJ databases">
        <authorList>
            <person name="Afonso C.L."/>
            <person name="Miller P.J."/>
            <person name="Scott M.A."/>
            <person name="Spackman E."/>
            <person name="Goraichik I."/>
            <person name="Dimitrov K.M."/>
            <person name="Suarez D.L."/>
            <person name="Swayne D.E."/>
        </authorList>
    </citation>
    <scope>NUCLEOTIDE SEQUENCE [LARGE SCALE GENOMIC DNA]</scope>
    <source>
        <strain evidence="4 5">VK13</strain>
    </source>
</reference>
<dbReference type="STRING" id="1938817.SAMN06296008_101288"/>
<gene>
    <name evidence="4" type="ORF">SAMN06296008_101288</name>
</gene>
<organism evidence="4 5">
    <name type="scientific">Polynucleobacter kasalickyi</name>
    <dbReference type="NCBI Taxonomy" id="1938817"/>
    <lineage>
        <taxon>Bacteria</taxon>
        <taxon>Pseudomonadati</taxon>
        <taxon>Pseudomonadota</taxon>
        <taxon>Betaproteobacteria</taxon>
        <taxon>Burkholderiales</taxon>
        <taxon>Burkholderiaceae</taxon>
        <taxon>Polynucleobacter</taxon>
    </lineage>
</organism>
<keyword evidence="5" id="KW-1185">Reference proteome</keyword>
<name>A0A1W1Y3Q8_9BURK</name>
<keyword evidence="1" id="KW-0472">Membrane</keyword>
<dbReference type="PROSITE" id="PS51832">
    <property type="entry name" value="HD_GYP"/>
    <property type="match status" value="1"/>
</dbReference>